<dbReference type="PIRSF" id="PIRSF003230">
    <property type="entry name" value="YbgC"/>
    <property type="match status" value="1"/>
</dbReference>
<evidence type="ECO:0000313" key="5">
    <source>
        <dbReference type="Proteomes" id="UP000062998"/>
    </source>
</evidence>
<dbReference type="AlphaFoldDB" id="A0A103CQJ2"/>
<accession>A0A103CQJ2</accession>
<gene>
    <name evidence="3" type="ORF">WL73_26235</name>
    <name evidence="4" type="ORF">WM16_09265</name>
</gene>
<proteinExistence type="inferred from homology"/>
<dbReference type="OrthoDB" id="9808429at2"/>
<dbReference type="InterPro" id="IPR029069">
    <property type="entry name" value="HotDog_dom_sf"/>
</dbReference>
<dbReference type="NCBIfam" id="TIGR00051">
    <property type="entry name" value="YbgC/FadM family acyl-CoA thioesterase"/>
    <property type="match status" value="1"/>
</dbReference>
<dbReference type="GO" id="GO:0047617">
    <property type="term" value="F:fatty acyl-CoA hydrolase activity"/>
    <property type="evidence" value="ECO:0007669"/>
    <property type="project" value="TreeGrafter"/>
</dbReference>
<evidence type="ECO:0000313" key="6">
    <source>
        <dbReference type="Proteomes" id="UP000065504"/>
    </source>
</evidence>
<keyword evidence="2" id="KW-0378">Hydrolase</keyword>
<dbReference type="PANTHER" id="PTHR31793:SF37">
    <property type="entry name" value="ACYL-COA THIOESTER HYDROLASE YBGC"/>
    <property type="match status" value="1"/>
</dbReference>
<comment type="similarity">
    <text evidence="1">Belongs to the 4-hydroxybenzoyl-CoA thioesterase family.</text>
</comment>
<dbReference type="InterPro" id="IPR006684">
    <property type="entry name" value="YbgC/YbaW"/>
</dbReference>
<evidence type="ECO:0000256" key="1">
    <source>
        <dbReference type="ARBA" id="ARBA00005953"/>
    </source>
</evidence>
<dbReference type="Pfam" id="PF13279">
    <property type="entry name" value="4HBT_2"/>
    <property type="match status" value="1"/>
</dbReference>
<comment type="caution">
    <text evidence="3">The sequence shown here is derived from an EMBL/GenBank/DDBJ whole genome shotgun (WGS) entry which is preliminary data.</text>
</comment>
<evidence type="ECO:0000313" key="3">
    <source>
        <dbReference type="EMBL" id="KWD94100.1"/>
    </source>
</evidence>
<sequence length="145" mass="15869">MQTDEDDTTLDYEVGYADTDAGGIVYHARYIEMAERARNRLMRAAGYSFARLADDGALFIVRRVEAVYHASAWLEDRLTLRARIASVSVSRSVWVTDVARDGAPIAQVTIEMVAVDRATRCAVPHPPALIDCLAPYAAQRAGAPA</sequence>
<evidence type="ECO:0000256" key="2">
    <source>
        <dbReference type="ARBA" id="ARBA00022801"/>
    </source>
</evidence>
<dbReference type="Gene3D" id="3.10.129.10">
    <property type="entry name" value="Hotdog Thioesterase"/>
    <property type="match status" value="1"/>
</dbReference>
<evidence type="ECO:0000313" key="4">
    <source>
        <dbReference type="EMBL" id="KWK79007.1"/>
    </source>
</evidence>
<dbReference type="Proteomes" id="UP000062998">
    <property type="component" value="Unassembled WGS sequence"/>
</dbReference>
<dbReference type="RefSeq" id="WP_010097067.1">
    <property type="nucleotide sequence ID" value="NZ_CAJPGD010000022.1"/>
</dbReference>
<dbReference type="EMBL" id="LPIX01000098">
    <property type="protein sequence ID" value="KWD94100.1"/>
    <property type="molecule type" value="Genomic_DNA"/>
</dbReference>
<dbReference type="SUPFAM" id="SSF54637">
    <property type="entry name" value="Thioesterase/thiol ester dehydrase-isomerase"/>
    <property type="match status" value="1"/>
</dbReference>
<name>A0A103CQJ2_9BURK</name>
<dbReference type="CDD" id="cd00586">
    <property type="entry name" value="4HBT"/>
    <property type="match status" value="1"/>
</dbReference>
<dbReference type="EMBL" id="LPLU01000050">
    <property type="protein sequence ID" value="KWK79007.1"/>
    <property type="molecule type" value="Genomic_DNA"/>
</dbReference>
<protein>
    <submittedName>
        <fullName evidence="3">Thioesterase</fullName>
    </submittedName>
</protein>
<dbReference type="PANTHER" id="PTHR31793">
    <property type="entry name" value="4-HYDROXYBENZOYL-COA THIOESTERASE FAMILY MEMBER"/>
    <property type="match status" value="1"/>
</dbReference>
<organism evidence="3 5">
    <name type="scientific">Burkholderia ubonensis</name>
    <dbReference type="NCBI Taxonomy" id="101571"/>
    <lineage>
        <taxon>Bacteria</taxon>
        <taxon>Pseudomonadati</taxon>
        <taxon>Pseudomonadota</taxon>
        <taxon>Betaproteobacteria</taxon>
        <taxon>Burkholderiales</taxon>
        <taxon>Burkholderiaceae</taxon>
        <taxon>Burkholderia</taxon>
        <taxon>Burkholderia cepacia complex</taxon>
    </lineage>
</organism>
<dbReference type="Proteomes" id="UP000065504">
    <property type="component" value="Unassembled WGS sequence"/>
</dbReference>
<dbReference type="InterPro" id="IPR050563">
    <property type="entry name" value="4-hydroxybenzoyl-CoA_TE"/>
</dbReference>
<reference evidence="5 6" key="1">
    <citation type="submission" date="2015-11" db="EMBL/GenBank/DDBJ databases">
        <title>Expanding the genomic diversity of Burkholderia species for the development of highly accurate diagnostics.</title>
        <authorList>
            <person name="Sahl J."/>
            <person name="Keim P."/>
            <person name="Wagner D."/>
        </authorList>
    </citation>
    <scope>NUCLEOTIDE SEQUENCE [LARGE SCALE GENOMIC DNA]</scope>
    <source>
        <strain evidence="3 5">MSMB2167WGS</strain>
        <strain evidence="4 6">MSMB782WGS</strain>
    </source>
</reference>